<dbReference type="GO" id="GO:0050334">
    <property type="term" value="F:thiaminase activity"/>
    <property type="evidence" value="ECO:0007669"/>
    <property type="project" value="UniProtKB-EC"/>
</dbReference>
<comment type="similarity">
    <text evidence="7">Belongs to the thiaminase-2 family.</text>
</comment>
<dbReference type="GO" id="GO:0009228">
    <property type="term" value="P:thiamine biosynthetic process"/>
    <property type="evidence" value="ECO:0007669"/>
    <property type="project" value="UniProtKB-KW"/>
</dbReference>
<proteinExistence type="inferred from homology"/>
<evidence type="ECO:0000256" key="3">
    <source>
        <dbReference type="ARBA" id="ARBA00012684"/>
    </source>
</evidence>
<dbReference type="Gene3D" id="1.20.910.10">
    <property type="entry name" value="Heme oxygenase-like"/>
    <property type="match status" value="1"/>
</dbReference>
<evidence type="ECO:0000256" key="1">
    <source>
        <dbReference type="ARBA" id="ARBA00001881"/>
    </source>
</evidence>
<name>A0A9D5CU47_9LILI</name>
<comment type="catalytic activity">
    <reaction evidence="1">
        <text>4-amino-5-aminomethyl-2-methylpyrimidine + H2O = 4-amino-5-hydroxymethyl-2-methylpyrimidine + NH4(+)</text>
        <dbReference type="Rhea" id="RHEA:31799"/>
        <dbReference type="ChEBI" id="CHEBI:15377"/>
        <dbReference type="ChEBI" id="CHEBI:16892"/>
        <dbReference type="ChEBI" id="CHEBI:28938"/>
        <dbReference type="ChEBI" id="CHEBI:63416"/>
        <dbReference type="EC" id="3.5.99.2"/>
    </reaction>
</comment>
<evidence type="ECO:0000256" key="2">
    <source>
        <dbReference type="ARBA" id="ARBA00004948"/>
    </source>
</evidence>
<dbReference type="PANTHER" id="PTHR43198:SF5">
    <property type="entry name" value="BIFUNCTIONAL TENA-E PROTEIN"/>
    <property type="match status" value="1"/>
</dbReference>
<dbReference type="EMBL" id="JAGGNH010000003">
    <property type="protein sequence ID" value="KAJ0979910.1"/>
    <property type="molecule type" value="Genomic_DNA"/>
</dbReference>
<reference evidence="12" key="2">
    <citation type="journal article" date="2022" name="Hortic Res">
        <title>The genome of Dioscorea zingiberensis sheds light on the biosynthesis, origin and evolution of the medicinally important diosgenin saponins.</title>
        <authorList>
            <person name="Li Y."/>
            <person name="Tan C."/>
            <person name="Li Z."/>
            <person name="Guo J."/>
            <person name="Li S."/>
            <person name="Chen X."/>
            <person name="Wang C."/>
            <person name="Dai X."/>
            <person name="Yang H."/>
            <person name="Song W."/>
            <person name="Hou L."/>
            <person name="Xu J."/>
            <person name="Tong Z."/>
            <person name="Xu A."/>
            <person name="Yuan X."/>
            <person name="Wang W."/>
            <person name="Yang Q."/>
            <person name="Chen L."/>
            <person name="Sun Z."/>
            <person name="Wang K."/>
            <person name="Pan B."/>
            <person name="Chen J."/>
            <person name="Bao Y."/>
            <person name="Liu F."/>
            <person name="Qi X."/>
            <person name="Gang D.R."/>
            <person name="Wen J."/>
            <person name="Li J."/>
        </authorList>
    </citation>
    <scope>NUCLEOTIDE SEQUENCE</scope>
    <source>
        <strain evidence="12">Dzin_1.0</strain>
    </source>
</reference>
<evidence type="ECO:0000256" key="6">
    <source>
        <dbReference type="ARBA" id="ARBA00023157"/>
    </source>
</evidence>
<dbReference type="CDD" id="cd19357">
    <property type="entry name" value="TenA_E_At3g16990-like"/>
    <property type="match status" value="1"/>
</dbReference>
<keyword evidence="6" id="KW-1015">Disulfide bond</keyword>
<keyword evidence="5" id="KW-0784">Thiamine biosynthesis</keyword>
<dbReference type="InterPro" id="IPR004305">
    <property type="entry name" value="Thiaminase-2/PQQC"/>
</dbReference>
<evidence type="ECO:0000256" key="5">
    <source>
        <dbReference type="ARBA" id="ARBA00022977"/>
    </source>
</evidence>
<keyword evidence="13" id="KW-1185">Reference proteome</keyword>
<dbReference type="Proteomes" id="UP001085076">
    <property type="component" value="Miscellaneous, Linkage group lg03"/>
</dbReference>
<evidence type="ECO:0000256" key="4">
    <source>
        <dbReference type="ARBA" id="ARBA00022801"/>
    </source>
</evidence>
<protein>
    <recommendedName>
        <fullName evidence="3">aminopyrimidine aminohydrolase</fullName>
        <ecNumber evidence="3">3.5.99.2</ecNumber>
    </recommendedName>
    <alternativeName>
        <fullName evidence="9">Aminopyrimidine aminohydrolase</fullName>
    </alternativeName>
    <alternativeName>
        <fullName evidence="10">Formylaminopyrimidine amidohydrolase</fullName>
    </alternativeName>
    <alternativeName>
        <fullName evidence="8">Formylaminopyrimidine deformylase</fullName>
    </alternativeName>
</protein>
<evidence type="ECO:0000259" key="11">
    <source>
        <dbReference type="Pfam" id="PF03070"/>
    </source>
</evidence>
<dbReference type="PANTHER" id="PTHR43198">
    <property type="entry name" value="BIFUNCTIONAL TH2 PROTEIN"/>
    <property type="match status" value="1"/>
</dbReference>
<gene>
    <name evidence="12" type="ORF">J5N97_015384</name>
</gene>
<evidence type="ECO:0000313" key="12">
    <source>
        <dbReference type="EMBL" id="KAJ0979910.1"/>
    </source>
</evidence>
<dbReference type="FunFam" id="1.20.910.10:FF:000007">
    <property type="entry name" value="Bifunctional TENA-E protein"/>
    <property type="match status" value="1"/>
</dbReference>
<sequence length="243" mass="27780">MSSKFKVVELGVGVDLEAQAVMEGNGKGTIAKWKDKHRRMYDQATHHPFILSIRDGAVDYSNFKRWLGQDYIFVRQFIPFVASVLLKSWKESDEESDMEVLLGGMASLNDEISWFKRQADKWDVHLHSVVPQQANLNYCMFLESLMKPEVEYIVAITAFWAVEAVYQESFSLCLESSAKTPLELMETCQRWGNPGFGEYCVSLQKIADRCLENSTTDDVLLKAEAAFTTVLQHEVSFWDMSYG</sequence>
<dbReference type="SUPFAM" id="SSF48613">
    <property type="entry name" value="Heme oxygenase-like"/>
    <property type="match status" value="1"/>
</dbReference>
<evidence type="ECO:0000256" key="8">
    <source>
        <dbReference type="ARBA" id="ARBA00077314"/>
    </source>
</evidence>
<dbReference type="Pfam" id="PF03070">
    <property type="entry name" value="TENA_THI-4"/>
    <property type="match status" value="1"/>
</dbReference>
<dbReference type="InterPro" id="IPR016084">
    <property type="entry name" value="Haem_Oase-like_multi-hlx"/>
</dbReference>
<organism evidence="12 13">
    <name type="scientific">Dioscorea zingiberensis</name>
    <dbReference type="NCBI Taxonomy" id="325984"/>
    <lineage>
        <taxon>Eukaryota</taxon>
        <taxon>Viridiplantae</taxon>
        <taxon>Streptophyta</taxon>
        <taxon>Embryophyta</taxon>
        <taxon>Tracheophyta</taxon>
        <taxon>Spermatophyta</taxon>
        <taxon>Magnoliopsida</taxon>
        <taxon>Liliopsida</taxon>
        <taxon>Dioscoreales</taxon>
        <taxon>Dioscoreaceae</taxon>
        <taxon>Dioscorea</taxon>
    </lineage>
</organism>
<reference evidence="12" key="1">
    <citation type="submission" date="2021-03" db="EMBL/GenBank/DDBJ databases">
        <authorList>
            <person name="Li Z."/>
            <person name="Yang C."/>
        </authorList>
    </citation>
    <scope>NUCLEOTIDE SEQUENCE</scope>
    <source>
        <strain evidence="12">Dzin_1.0</strain>
        <tissue evidence="12">Leaf</tissue>
    </source>
</reference>
<comment type="caution">
    <text evidence="12">The sequence shown here is derived from an EMBL/GenBank/DDBJ whole genome shotgun (WGS) entry which is preliminary data.</text>
</comment>
<feature type="domain" description="Thiaminase-2/PQQC" evidence="11">
    <location>
        <begin position="35"/>
        <end position="242"/>
    </location>
</feature>
<dbReference type="AlphaFoldDB" id="A0A9D5CU47"/>
<evidence type="ECO:0000256" key="10">
    <source>
        <dbReference type="ARBA" id="ARBA00082825"/>
    </source>
</evidence>
<keyword evidence="4" id="KW-0378">Hydrolase</keyword>
<dbReference type="InterPro" id="IPR050967">
    <property type="entry name" value="Thiamine_Salvage_TenA"/>
</dbReference>
<dbReference type="OrthoDB" id="37730at2759"/>
<comment type="pathway">
    <text evidence="2">Cofactor biosynthesis; thiamine diphosphate biosynthesis.</text>
</comment>
<evidence type="ECO:0000256" key="9">
    <source>
        <dbReference type="ARBA" id="ARBA00079571"/>
    </source>
</evidence>
<dbReference type="EC" id="3.5.99.2" evidence="3"/>
<accession>A0A9D5CU47</accession>
<evidence type="ECO:0000313" key="13">
    <source>
        <dbReference type="Proteomes" id="UP001085076"/>
    </source>
</evidence>
<evidence type="ECO:0000256" key="7">
    <source>
        <dbReference type="ARBA" id="ARBA00060919"/>
    </source>
</evidence>
<dbReference type="GO" id="GO:0005829">
    <property type="term" value="C:cytosol"/>
    <property type="evidence" value="ECO:0007669"/>
    <property type="project" value="TreeGrafter"/>
</dbReference>